<evidence type="ECO:0000313" key="4">
    <source>
        <dbReference type="Proteomes" id="UP000030856"/>
    </source>
</evidence>
<feature type="transmembrane region" description="Helical" evidence="1">
    <location>
        <begin position="85"/>
        <end position="101"/>
    </location>
</feature>
<dbReference type="EMBL" id="JRAA01000003">
    <property type="protein sequence ID" value="KHF24379.1"/>
    <property type="molecule type" value="Genomic_DNA"/>
</dbReference>
<keyword evidence="1" id="KW-0812">Transmembrane</keyword>
<sequence>MPKKQQKGRGGWLFLGLVLAGYGLFYLVKPDEISQALTFFTHVMRQVLPVLGIVFLLLFISNLLLKPKWIKRYLGKESGTKGWGMAVLGGILSIGPVYVWYEVLAELKTKGMRTALVATFLYSRAVKLPLLPLMIYYFGLTYTLVLCLYLVVFSVINGILIERLMPPKT</sequence>
<feature type="transmembrane region" description="Helical" evidence="1">
    <location>
        <begin position="12"/>
        <end position="28"/>
    </location>
</feature>
<dbReference type="OrthoDB" id="7063503at2"/>
<keyword evidence="4" id="KW-1185">Reference proteome</keyword>
<dbReference type="RefSeq" id="WP_043118518.1">
    <property type="nucleotide sequence ID" value="NZ_JRAA01000003.1"/>
</dbReference>
<dbReference type="EMBL" id="MPNX01000007">
    <property type="protein sequence ID" value="OOY35186.1"/>
    <property type="molecule type" value="Genomic_DNA"/>
</dbReference>
<evidence type="ECO:0000313" key="2">
    <source>
        <dbReference type="EMBL" id="KHF24379.1"/>
    </source>
</evidence>
<reference evidence="2 4" key="1">
    <citation type="journal article" date="2014" name="BMC Genomics">
        <title>The genome of the intracellular bacterium of the coastal bivalve, Solemya velum: a blueprint for thriving in and out of symbiosis.</title>
        <authorList>
            <person name="Dmytrenko O."/>
            <person name="Russell S.L."/>
            <person name="Loo W.T."/>
            <person name="Fontanez K.M."/>
            <person name="Liao L."/>
            <person name="Roeselers G."/>
            <person name="Sharma R."/>
            <person name="Stewart F.J."/>
            <person name="Newton I.L."/>
            <person name="Woyke T."/>
            <person name="Wu D."/>
            <person name="Lang J.M."/>
            <person name="Eisen J.A."/>
            <person name="Cavanaugh C.M."/>
        </authorList>
    </citation>
    <scope>NUCLEOTIDE SEQUENCE [LARGE SCALE GENOMIC DNA]</scope>
    <source>
        <strain evidence="2 4">WH</strain>
    </source>
</reference>
<evidence type="ECO:0000313" key="3">
    <source>
        <dbReference type="EMBL" id="OOY35186.1"/>
    </source>
</evidence>
<evidence type="ECO:0000256" key="1">
    <source>
        <dbReference type="SAM" id="Phobius"/>
    </source>
</evidence>
<feature type="transmembrane region" description="Helical" evidence="1">
    <location>
        <begin position="134"/>
        <end position="160"/>
    </location>
</feature>
<organism evidence="2 4">
    <name type="scientific">Solemya velum gill symbiont</name>
    <dbReference type="NCBI Taxonomy" id="2340"/>
    <lineage>
        <taxon>Bacteria</taxon>
        <taxon>Pseudomonadati</taxon>
        <taxon>Pseudomonadota</taxon>
        <taxon>Gammaproteobacteria</taxon>
        <taxon>sulfur-oxidizing symbionts</taxon>
    </lineage>
</organism>
<dbReference type="AlphaFoldDB" id="A0A0B0H973"/>
<dbReference type="STRING" id="2340.JV46_27800"/>
<accession>A0A0B0H973</accession>
<comment type="caution">
    <text evidence="2">The sequence shown here is derived from an EMBL/GenBank/DDBJ whole genome shotgun (WGS) entry which is preliminary data.</text>
</comment>
<evidence type="ECO:0000313" key="5">
    <source>
        <dbReference type="Proteomes" id="UP000190962"/>
    </source>
</evidence>
<dbReference type="Proteomes" id="UP000030856">
    <property type="component" value="Unassembled WGS sequence"/>
</dbReference>
<dbReference type="Proteomes" id="UP000190962">
    <property type="component" value="Unassembled WGS sequence"/>
</dbReference>
<reference evidence="3 5" key="2">
    <citation type="submission" date="2016-11" db="EMBL/GenBank/DDBJ databases">
        <title>Mixed transmission modes and dynamic genome evolution in an obligate animal-bacterial symbiosis.</title>
        <authorList>
            <person name="Russell S.L."/>
            <person name="Corbett-Detig R.B."/>
            <person name="Cavanaugh C.M."/>
        </authorList>
    </citation>
    <scope>NUCLEOTIDE SEQUENCE [LARGE SCALE GENOMIC DNA]</scope>
    <source>
        <strain evidence="3">MA-KB16</strain>
    </source>
</reference>
<keyword evidence="1" id="KW-1133">Transmembrane helix</keyword>
<protein>
    <recommendedName>
        <fullName evidence="6">Permease</fullName>
    </recommendedName>
</protein>
<dbReference type="eggNOG" id="COG0701">
    <property type="taxonomic scope" value="Bacteria"/>
</dbReference>
<name>A0A0B0H973_SOVGS</name>
<gene>
    <name evidence="3" type="ORF">BOV88_06655</name>
    <name evidence="2" type="ORF">JV46_27800</name>
</gene>
<proteinExistence type="predicted"/>
<evidence type="ECO:0008006" key="6">
    <source>
        <dbReference type="Google" id="ProtNLM"/>
    </source>
</evidence>
<keyword evidence="1" id="KW-0472">Membrane</keyword>
<feature type="transmembrane region" description="Helical" evidence="1">
    <location>
        <begin position="48"/>
        <end position="65"/>
    </location>
</feature>